<sequence length="403" mass="46963">MYNKFDELWKFVWENFFYEKTNLIYDFRIHTGKNGCIDDLPTPYEIRKSFPNPSGLGTGMEDSVLNGGSLLEAVIARYNVTGEAHLRNKFEALVKGLLLCASVSNESGYVARSVSPVDCKSYYINSSRDQYTHWIYGLYKAYFSKLCSNNLKVCIKKKIVEVVTKFERDVIPENHYSIVRADGTIAETTQMWGEEILPHEALRLPMFYLAAYAITNESKWYALYKRYIYNGIKISNRIQAGACATYAYLQMQYSLRLIYEVEKDEKIKNDIQQLMYKTVDCIKEVAPRYAKNLLSEEYQRQLSTQYTPWRKRRFVYMFGEEKNGYYWFNPVDDECNKNAFYPVREIGECLIVMALCPDKDPDHIQISALQQIAKVLDCKNHYTSAPLLIVDAYWSLRDSGIKL</sequence>
<evidence type="ECO:0000313" key="2">
    <source>
        <dbReference type="Proteomes" id="UP000806542"/>
    </source>
</evidence>
<evidence type="ECO:0000313" key="1">
    <source>
        <dbReference type="EMBL" id="MBE5040913.1"/>
    </source>
</evidence>
<keyword evidence="2" id="KW-1185">Reference proteome</keyword>
<name>A0A9D5M3L9_9FIRM</name>
<reference evidence="1" key="1">
    <citation type="submission" date="2020-10" db="EMBL/GenBank/DDBJ databases">
        <title>ChiBAC.</title>
        <authorList>
            <person name="Zenner C."/>
            <person name="Hitch T.C.A."/>
            <person name="Clavel T."/>
        </authorList>
    </citation>
    <scope>NUCLEOTIDE SEQUENCE</scope>
    <source>
        <strain evidence="1">DSM 107454</strain>
    </source>
</reference>
<dbReference type="AlphaFoldDB" id="A0A9D5M3L9"/>
<organism evidence="1 2">
    <name type="scientific">Ructibacterium gallinarum</name>
    <dbReference type="NCBI Taxonomy" id="2779355"/>
    <lineage>
        <taxon>Bacteria</taxon>
        <taxon>Bacillati</taxon>
        <taxon>Bacillota</taxon>
        <taxon>Clostridia</taxon>
        <taxon>Eubacteriales</taxon>
        <taxon>Oscillospiraceae</taxon>
        <taxon>Ructibacterium</taxon>
    </lineage>
</organism>
<dbReference type="RefSeq" id="WP_226393455.1">
    <property type="nucleotide sequence ID" value="NZ_JADCKB010000026.1"/>
</dbReference>
<dbReference type="EMBL" id="JADCKB010000026">
    <property type="protein sequence ID" value="MBE5040913.1"/>
    <property type="molecule type" value="Genomic_DNA"/>
</dbReference>
<accession>A0A9D5M3L9</accession>
<comment type="caution">
    <text evidence="1">The sequence shown here is derived from an EMBL/GenBank/DDBJ whole genome shotgun (WGS) entry which is preliminary data.</text>
</comment>
<protein>
    <submittedName>
        <fullName evidence="1">Uncharacterized protein</fullName>
    </submittedName>
</protein>
<gene>
    <name evidence="1" type="ORF">INF28_10625</name>
</gene>
<dbReference type="Proteomes" id="UP000806542">
    <property type="component" value="Unassembled WGS sequence"/>
</dbReference>
<proteinExistence type="predicted"/>